<organism evidence="3 4">
    <name type="scientific">Microbacterium caowuchunii</name>
    <dbReference type="NCBI Taxonomy" id="2614638"/>
    <lineage>
        <taxon>Bacteria</taxon>
        <taxon>Bacillati</taxon>
        <taxon>Actinomycetota</taxon>
        <taxon>Actinomycetes</taxon>
        <taxon>Micrococcales</taxon>
        <taxon>Microbacteriaceae</taxon>
        <taxon>Microbacterium</taxon>
    </lineage>
</organism>
<evidence type="ECO:0000313" key="3">
    <source>
        <dbReference type="EMBL" id="KAA9133805.1"/>
    </source>
</evidence>
<accession>A0A5N0TFG1</accession>
<dbReference type="RefSeq" id="WP_150893113.1">
    <property type="nucleotide sequence ID" value="NZ_VYUY01000009.1"/>
</dbReference>
<feature type="transmembrane region" description="Helical" evidence="2">
    <location>
        <begin position="130"/>
        <end position="153"/>
    </location>
</feature>
<sequence length="154" mass="15860">MNGSVPDENAGVYTMPPETYRVGTQPTASPRGPAPAPATRMPQPARVRKAWDVALSSVLLVLLAAAATLGSAAAVFLALAGASCGRGGRVCQGAVRDAGVWMALTTPWMVLVLCLAATVALLVARRRGYWVPLLGLLLAAVLWGTGAVLVWAAI</sequence>
<keyword evidence="2" id="KW-1133">Transmembrane helix</keyword>
<protein>
    <submittedName>
        <fullName evidence="3">Uncharacterized protein</fullName>
    </submittedName>
</protein>
<evidence type="ECO:0000256" key="1">
    <source>
        <dbReference type="SAM" id="MobiDB-lite"/>
    </source>
</evidence>
<dbReference type="EMBL" id="VYUY01000009">
    <property type="protein sequence ID" value="KAA9133805.1"/>
    <property type="molecule type" value="Genomic_DNA"/>
</dbReference>
<reference evidence="4" key="1">
    <citation type="submission" date="2019-09" db="EMBL/GenBank/DDBJ databases">
        <title>Mumia zhuanghuii sp. nov. isolated from the intestinal contents of plateau pika (Ochotona curzoniae) in the Qinghai-Tibet plateau of China.</title>
        <authorList>
            <person name="Tian Z."/>
        </authorList>
    </citation>
    <scope>NUCLEOTIDE SEQUENCE [LARGE SCALE GENOMIC DNA]</scope>
    <source>
        <strain evidence="4">L-033</strain>
    </source>
</reference>
<comment type="caution">
    <text evidence="3">The sequence shown here is derived from an EMBL/GenBank/DDBJ whole genome shotgun (WGS) entry which is preliminary data.</text>
</comment>
<feature type="transmembrane region" description="Helical" evidence="2">
    <location>
        <begin position="50"/>
        <end position="80"/>
    </location>
</feature>
<gene>
    <name evidence="3" type="ORF">F6B40_08630</name>
</gene>
<dbReference type="Proteomes" id="UP000326838">
    <property type="component" value="Unassembled WGS sequence"/>
</dbReference>
<name>A0A5N0TFG1_9MICO</name>
<feature type="transmembrane region" description="Helical" evidence="2">
    <location>
        <begin position="100"/>
        <end position="123"/>
    </location>
</feature>
<evidence type="ECO:0000256" key="2">
    <source>
        <dbReference type="SAM" id="Phobius"/>
    </source>
</evidence>
<dbReference type="AlphaFoldDB" id="A0A5N0TFG1"/>
<feature type="region of interest" description="Disordered" evidence="1">
    <location>
        <begin position="1"/>
        <end position="41"/>
    </location>
</feature>
<keyword evidence="4" id="KW-1185">Reference proteome</keyword>
<keyword evidence="2" id="KW-0472">Membrane</keyword>
<proteinExistence type="predicted"/>
<evidence type="ECO:0000313" key="4">
    <source>
        <dbReference type="Proteomes" id="UP000326838"/>
    </source>
</evidence>
<keyword evidence="2" id="KW-0812">Transmembrane</keyword>